<dbReference type="InterPro" id="IPR021229">
    <property type="entry name" value="DUF2800"/>
</dbReference>
<accession>A0A4R1R557</accession>
<dbReference type="EMBL" id="SLUO01000002">
    <property type="protein sequence ID" value="TCL60550.1"/>
    <property type="molecule type" value="Genomic_DNA"/>
</dbReference>
<dbReference type="RefSeq" id="WP_031389062.1">
    <property type="nucleotide sequence ID" value="NZ_JPNB01000001.1"/>
</dbReference>
<dbReference type="InterPro" id="IPR011604">
    <property type="entry name" value="PDDEXK-like_dom_sf"/>
</dbReference>
<keyword evidence="3" id="KW-1185">Reference proteome</keyword>
<sequence>MGVHSRLSPSAAKQILNCTPSLTTGERFKDEESPYAAEGSAGHALAEYLVKRYLKIRTRRPTSDYYTEELVEAVEEYVAYVIEQIEEAKKMCKYPILTVEQRVDLSIYVEGCFGTADMVIVTDTKVHIIDLKLGKGVEVSAEGNYQLMIYALGVVATVEMLFEIETVELTIVQPRLCNFSTWEMSVADLKRWAEEEFVPKAKMALAGEGEFHAGDWCRFCKARFQCRERAQEYLKIAQMEFKDPPLLTDEEMAEVLLKTDGLKKWVEEVYTYAQSEAANNHREWPGFKLVEGRANRKYTDEEKVVEAAKSAGYTDVFKQTLIGITEMERLMGKKQFNEILGGLIYKPQGKVTLVPESDKREPINLATASDDFAE</sequence>
<proteinExistence type="predicted"/>
<dbReference type="OrthoDB" id="9766061at2"/>
<dbReference type="Pfam" id="PF10926">
    <property type="entry name" value="DUF2800"/>
    <property type="match status" value="1"/>
</dbReference>
<organism evidence="2 3">
    <name type="scientific">Kineothrix alysoides</name>
    <dbReference type="NCBI Taxonomy" id="1469948"/>
    <lineage>
        <taxon>Bacteria</taxon>
        <taxon>Bacillati</taxon>
        <taxon>Bacillota</taxon>
        <taxon>Clostridia</taxon>
        <taxon>Lachnospirales</taxon>
        <taxon>Lachnospiraceae</taxon>
        <taxon>Kineothrix</taxon>
    </lineage>
</organism>
<evidence type="ECO:0000313" key="2">
    <source>
        <dbReference type="EMBL" id="TCL60550.1"/>
    </source>
</evidence>
<gene>
    <name evidence="2" type="ORF">EDD76_102248</name>
</gene>
<dbReference type="AlphaFoldDB" id="A0A4R1R557"/>
<protein>
    <submittedName>
        <fullName evidence="2">Uncharacterized protein DUF2800</fullName>
    </submittedName>
</protein>
<dbReference type="GO" id="GO:0016787">
    <property type="term" value="F:hydrolase activity"/>
    <property type="evidence" value="ECO:0007669"/>
    <property type="project" value="UniProtKB-KW"/>
</dbReference>
<reference evidence="2 3" key="1">
    <citation type="submission" date="2019-03" db="EMBL/GenBank/DDBJ databases">
        <title>Genomic Encyclopedia of Type Strains, Phase IV (KMG-IV): sequencing the most valuable type-strain genomes for metagenomic binning, comparative biology and taxonomic classification.</title>
        <authorList>
            <person name="Goeker M."/>
        </authorList>
    </citation>
    <scope>NUCLEOTIDE SEQUENCE [LARGE SCALE GENOMIC DNA]</scope>
    <source>
        <strain evidence="2 3">DSM 100556</strain>
    </source>
</reference>
<evidence type="ECO:0000313" key="3">
    <source>
        <dbReference type="Proteomes" id="UP000295718"/>
    </source>
</evidence>
<evidence type="ECO:0000256" key="1">
    <source>
        <dbReference type="ARBA" id="ARBA00022801"/>
    </source>
</evidence>
<dbReference type="STRING" id="1469948.GCA_000732725_00283"/>
<comment type="caution">
    <text evidence="2">The sequence shown here is derived from an EMBL/GenBank/DDBJ whole genome shotgun (WGS) entry which is preliminary data.</text>
</comment>
<name>A0A4R1R557_9FIRM</name>
<dbReference type="Proteomes" id="UP000295718">
    <property type="component" value="Unassembled WGS sequence"/>
</dbReference>
<keyword evidence="1" id="KW-0378">Hydrolase</keyword>
<dbReference type="Gene3D" id="3.90.320.10">
    <property type="match status" value="1"/>
</dbReference>